<reference evidence="14 15" key="1">
    <citation type="submission" date="2023-05" db="EMBL/GenBank/DDBJ databases">
        <title>Novel species of genus Flectobacillus isolated from stream in China.</title>
        <authorList>
            <person name="Lu H."/>
        </authorList>
    </citation>
    <scope>NUCLEOTIDE SEQUENCE [LARGE SCALE GENOMIC DNA]</scope>
    <source>
        <strain evidence="14 15">KCTC 42575</strain>
    </source>
</reference>
<keyword evidence="8" id="KW-0732">Signal</keyword>
<evidence type="ECO:0000259" key="13">
    <source>
        <dbReference type="SMART" id="SM00849"/>
    </source>
</evidence>
<dbReference type="InterPro" id="IPR001279">
    <property type="entry name" value="Metallo-B-lactamas"/>
</dbReference>
<accession>A0ABT6Y3J6</accession>
<evidence type="ECO:0000313" key="14">
    <source>
        <dbReference type="EMBL" id="MDI9858140.1"/>
    </source>
</evidence>
<evidence type="ECO:0000256" key="12">
    <source>
        <dbReference type="ARBA" id="ARBA00023251"/>
    </source>
</evidence>
<organism evidence="14 15">
    <name type="scientific">Flectobacillus roseus</name>
    <dbReference type="NCBI Taxonomy" id="502259"/>
    <lineage>
        <taxon>Bacteria</taxon>
        <taxon>Pseudomonadati</taxon>
        <taxon>Bacteroidota</taxon>
        <taxon>Cytophagia</taxon>
        <taxon>Cytophagales</taxon>
        <taxon>Flectobacillaceae</taxon>
        <taxon>Flectobacillus</taxon>
    </lineage>
</organism>
<evidence type="ECO:0000256" key="6">
    <source>
        <dbReference type="ARBA" id="ARBA00012865"/>
    </source>
</evidence>
<keyword evidence="11" id="KW-0862">Zinc</keyword>
<sequence length="253" mass="28290">MNFILKTAGFILLCAFTFQCTSLKKKDFDTRQVYKSDKLIILQLAPNSYQHISYLKTNDFGNVPCNGLVVVDHKEAIIFDTPTDDKGSEELIQWLTENQKCKIKAIIPTHFHDDCLGGLGIFEKYQIPSYANEKTITLAKENDSILPQNGFKDSLSLALGDEKVTVKFVGEGHTVDNVVGYFQKDEIMFGGCLIKELGATRGYLGDANLKAWSSTVLDVKARYPKVKIIVPGHGDAGDRKLLDYTARLFKPKE</sequence>
<comment type="catalytic activity">
    <reaction evidence="1">
        <text>a beta-lactam + H2O = a substituted beta-amino acid</text>
        <dbReference type="Rhea" id="RHEA:20401"/>
        <dbReference type="ChEBI" id="CHEBI:15377"/>
        <dbReference type="ChEBI" id="CHEBI:35627"/>
        <dbReference type="ChEBI" id="CHEBI:140347"/>
        <dbReference type="EC" id="3.5.2.6"/>
    </reaction>
</comment>
<name>A0ABT6Y3J6_9BACT</name>
<dbReference type="InterPro" id="IPR050855">
    <property type="entry name" value="NDM-1-like"/>
</dbReference>
<keyword evidence="10 14" id="KW-0378">Hydrolase</keyword>
<dbReference type="PANTHER" id="PTHR42951">
    <property type="entry name" value="METALLO-BETA-LACTAMASE DOMAIN-CONTAINING"/>
    <property type="match status" value="1"/>
</dbReference>
<dbReference type="SUPFAM" id="SSF56281">
    <property type="entry name" value="Metallo-hydrolase/oxidoreductase"/>
    <property type="match status" value="1"/>
</dbReference>
<dbReference type="RefSeq" id="WP_283343392.1">
    <property type="nucleotide sequence ID" value="NZ_JASHIF010000002.1"/>
</dbReference>
<comment type="similarity">
    <text evidence="4">Belongs to the metallo-beta-lactamase superfamily. Class-B beta-lactamase family.</text>
</comment>
<dbReference type="EMBL" id="JASHIF010000002">
    <property type="protein sequence ID" value="MDI9858140.1"/>
    <property type="molecule type" value="Genomic_DNA"/>
</dbReference>
<evidence type="ECO:0000256" key="9">
    <source>
        <dbReference type="ARBA" id="ARBA00022764"/>
    </source>
</evidence>
<evidence type="ECO:0000256" key="4">
    <source>
        <dbReference type="ARBA" id="ARBA00005250"/>
    </source>
</evidence>
<comment type="caution">
    <text evidence="14">The sequence shown here is derived from an EMBL/GenBank/DDBJ whole genome shotgun (WGS) entry which is preliminary data.</text>
</comment>
<gene>
    <name evidence="14" type="primary">bla</name>
    <name evidence="14" type="ORF">QM524_02850</name>
</gene>
<dbReference type="Proteomes" id="UP001236507">
    <property type="component" value="Unassembled WGS sequence"/>
</dbReference>
<comment type="subcellular location">
    <subcellularLocation>
        <location evidence="3">Periplasm</location>
    </subcellularLocation>
</comment>
<dbReference type="EC" id="3.5.2.6" evidence="6"/>
<dbReference type="NCBIfam" id="NF033088">
    <property type="entry name" value="bla_subclass_B1"/>
    <property type="match status" value="1"/>
</dbReference>
<evidence type="ECO:0000313" key="15">
    <source>
        <dbReference type="Proteomes" id="UP001236507"/>
    </source>
</evidence>
<dbReference type="PANTHER" id="PTHR42951:SF4">
    <property type="entry name" value="ACYL-COENZYME A THIOESTERASE MBLAC2"/>
    <property type="match status" value="1"/>
</dbReference>
<dbReference type="NCBIfam" id="NF012229">
    <property type="entry name" value="bla_class_B_core"/>
    <property type="match status" value="1"/>
</dbReference>
<dbReference type="InterPro" id="IPR058199">
    <property type="entry name" value="BlaB//VIM/IMP-1"/>
</dbReference>
<keyword evidence="15" id="KW-1185">Reference proteome</keyword>
<dbReference type="Pfam" id="PF00753">
    <property type="entry name" value="Lactamase_B"/>
    <property type="match status" value="1"/>
</dbReference>
<evidence type="ECO:0000256" key="2">
    <source>
        <dbReference type="ARBA" id="ARBA00001947"/>
    </source>
</evidence>
<evidence type="ECO:0000256" key="10">
    <source>
        <dbReference type="ARBA" id="ARBA00022801"/>
    </source>
</evidence>
<dbReference type="InterPro" id="IPR036866">
    <property type="entry name" value="RibonucZ/Hydroxyglut_hydro"/>
</dbReference>
<evidence type="ECO:0000256" key="7">
    <source>
        <dbReference type="ARBA" id="ARBA00022723"/>
    </source>
</evidence>
<keyword evidence="12" id="KW-0046">Antibiotic resistance</keyword>
<keyword evidence="7" id="KW-0479">Metal-binding</keyword>
<keyword evidence="9" id="KW-0574">Periplasm</keyword>
<dbReference type="GO" id="GO:0008800">
    <property type="term" value="F:beta-lactamase activity"/>
    <property type="evidence" value="ECO:0007669"/>
    <property type="project" value="UniProtKB-EC"/>
</dbReference>
<feature type="domain" description="Metallo-beta-lactamase" evidence="13">
    <location>
        <begin position="64"/>
        <end position="233"/>
    </location>
</feature>
<proteinExistence type="inferred from homology"/>
<dbReference type="SMART" id="SM00849">
    <property type="entry name" value="Lactamase_B"/>
    <property type="match status" value="1"/>
</dbReference>
<comment type="cofactor">
    <cofactor evidence="2">
        <name>Zn(2+)</name>
        <dbReference type="ChEBI" id="CHEBI:29105"/>
    </cofactor>
</comment>
<protein>
    <recommendedName>
        <fullName evidence="6">beta-lactamase</fullName>
        <ecNumber evidence="6">3.5.2.6</ecNumber>
    </recommendedName>
</protein>
<evidence type="ECO:0000256" key="11">
    <source>
        <dbReference type="ARBA" id="ARBA00022833"/>
    </source>
</evidence>
<evidence type="ECO:0000256" key="3">
    <source>
        <dbReference type="ARBA" id="ARBA00004418"/>
    </source>
</evidence>
<comment type="subunit">
    <text evidence="5">Monomer.</text>
</comment>
<evidence type="ECO:0000256" key="1">
    <source>
        <dbReference type="ARBA" id="ARBA00001526"/>
    </source>
</evidence>
<dbReference type="Gene3D" id="3.60.15.10">
    <property type="entry name" value="Ribonuclease Z/Hydroxyacylglutathione hydrolase-like"/>
    <property type="match status" value="1"/>
</dbReference>
<evidence type="ECO:0000256" key="5">
    <source>
        <dbReference type="ARBA" id="ARBA00011245"/>
    </source>
</evidence>
<dbReference type="CDD" id="cd16302">
    <property type="entry name" value="CcrA-like_MBL-B1"/>
    <property type="match status" value="1"/>
</dbReference>
<evidence type="ECO:0000256" key="8">
    <source>
        <dbReference type="ARBA" id="ARBA00022729"/>
    </source>
</evidence>